<dbReference type="Proteomes" id="UP000355283">
    <property type="component" value="Unassembled WGS sequence"/>
</dbReference>
<gene>
    <name evidence="3" type="ORF">NSK_007764</name>
</gene>
<evidence type="ECO:0000256" key="1">
    <source>
        <dbReference type="SAM" id="MobiDB-lite"/>
    </source>
</evidence>
<dbReference type="InterPro" id="IPR007502">
    <property type="entry name" value="Helicase-assoc_dom"/>
</dbReference>
<proteinExistence type="predicted"/>
<dbReference type="GO" id="GO:0004526">
    <property type="term" value="F:ribonuclease P activity"/>
    <property type="evidence" value="ECO:0007669"/>
    <property type="project" value="TreeGrafter"/>
</dbReference>
<feature type="domain" description="Helicase-associated" evidence="2">
    <location>
        <begin position="1"/>
        <end position="76"/>
    </location>
</feature>
<accession>A0A4D9CWD0</accession>
<evidence type="ECO:0000259" key="2">
    <source>
        <dbReference type="SMART" id="SM00847"/>
    </source>
</evidence>
<dbReference type="OrthoDB" id="46913at2759"/>
<reference evidence="3 4" key="1">
    <citation type="submission" date="2019-01" db="EMBL/GenBank/DDBJ databases">
        <title>Nuclear Genome Assembly of the Microalgal Biofuel strain Nannochloropsis salina CCMP1776.</title>
        <authorList>
            <person name="Hovde B."/>
        </authorList>
    </citation>
    <scope>NUCLEOTIDE SEQUENCE [LARGE SCALE GENOMIC DNA]</scope>
    <source>
        <strain evidence="3 4">CCMP1776</strain>
    </source>
</reference>
<feature type="region of interest" description="Disordered" evidence="1">
    <location>
        <begin position="133"/>
        <end position="156"/>
    </location>
</feature>
<keyword evidence="4" id="KW-1185">Reference proteome</keyword>
<dbReference type="Pfam" id="PF21010">
    <property type="entry name" value="HA2_C"/>
    <property type="match status" value="1"/>
</dbReference>
<sequence length="260" mass="28127">AIQPDEHLTSLGKCLATLPVEPTIGKALIYGILLRCLDPVLTIVSLLSTKSPFVLPLGIARLLQSLSVAGEGVSRVEIAEDGRCPYCGGVLRPLRLDEEEREELRARLLVLAKEKQAAWKNAGNMVLSSLASTTSPSSLPSSPPSSFPSSAKSSPAGNSSSQVISLKALEAWLNARPPFDVVLDAPNIAYYGQNFGDGRFSFRQIDLVLEALKAQGKRAFLTIPVKYTSRKIRDHVLREEGGRGEGACARSTTRRPQCFR</sequence>
<protein>
    <recommendedName>
        <fullName evidence="2">Helicase-associated domain-containing protein</fullName>
    </recommendedName>
</protein>
<dbReference type="Gene3D" id="3.40.50.11980">
    <property type="match status" value="1"/>
</dbReference>
<dbReference type="EMBL" id="SDOX01000147">
    <property type="protein sequence ID" value="TFJ80898.1"/>
    <property type="molecule type" value="Genomic_DNA"/>
</dbReference>
<evidence type="ECO:0000313" key="4">
    <source>
        <dbReference type="Proteomes" id="UP000355283"/>
    </source>
</evidence>
<dbReference type="SMART" id="SM00847">
    <property type="entry name" value="HA2"/>
    <property type="match status" value="1"/>
</dbReference>
<dbReference type="PANTHER" id="PTHR13547:SF1">
    <property type="entry name" value="MITOCHONDRIAL RIBONUCLEASE P CATALYTIC SUBUNIT"/>
    <property type="match status" value="1"/>
</dbReference>
<dbReference type="Gene3D" id="1.20.120.1080">
    <property type="match status" value="1"/>
</dbReference>
<feature type="non-terminal residue" evidence="3">
    <location>
        <position position="1"/>
    </location>
</feature>
<dbReference type="AlphaFoldDB" id="A0A4D9CWD0"/>
<name>A0A4D9CWD0_9STRA</name>
<comment type="caution">
    <text evidence="3">The sequence shown here is derived from an EMBL/GenBank/DDBJ whole genome shotgun (WGS) entry which is preliminary data.</text>
</comment>
<feature type="compositionally biased region" description="Low complexity" evidence="1">
    <location>
        <begin position="147"/>
        <end position="156"/>
    </location>
</feature>
<dbReference type="GO" id="GO:0001682">
    <property type="term" value="P:tRNA 5'-leader removal"/>
    <property type="evidence" value="ECO:0007669"/>
    <property type="project" value="TreeGrafter"/>
</dbReference>
<dbReference type="PANTHER" id="PTHR13547">
    <property type="match status" value="1"/>
</dbReference>
<organism evidence="3 4">
    <name type="scientific">Nannochloropsis salina CCMP1776</name>
    <dbReference type="NCBI Taxonomy" id="1027361"/>
    <lineage>
        <taxon>Eukaryota</taxon>
        <taxon>Sar</taxon>
        <taxon>Stramenopiles</taxon>
        <taxon>Ochrophyta</taxon>
        <taxon>Eustigmatophyceae</taxon>
        <taxon>Eustigmatales</taxon>
        <taxon>Monodopsidaceae</taxon>
        <taxon>Microchloropsis</taxon>
        <taxon>Microchloropsis salina</taxon>
    </lineage>
</organism>
<evidence type="ECO:0000313" key="3">
    <source>
        <dbReference type="EMBL" id="TFJ80898.1"/>
    </source>
</evidence>